<keyword evidence="1" id="KW-0812">Transmembrane</keyword>
<dbReference type="RefSeq" id="WP_248934532.1">
    <property type="nucleotide sequence ID" value="NZ_JAKILF010000001.1"/>
</dbReference>
<protein>
    <submittedName>
        <fullName evidence="2">Uncharacterized protein</fullName>
    </submittedName>
</protein>
<keyword evidence="1" id="KW-0472">Membrane</keyword>
<feature type="transmembrane region" description="Helical" evidence="1">
    <location>
        <begin position="31"/>
        <end position="49"/>
    </location>
</feature>
<name>A0ABV7GLR7_9GAMM</name>
<keyword evidence="3" id="KW-1185">Reference proteome</keyword>
<organism evidence="2 3">
    <name type="scientific">Shewanella submarina</name>
    <dbReference type="NCBI Taxonomy" id="2016376"/>
    <lineage>
        <taxon>Bacteria</taxon>
        <taxon>Pseudomonadati</taxon>
        <taxon>Pseudomonadota</taxon>
        <taxon>Gammaproteobacteria</taxon>
        <taxon>Alteromonadales</taxon>
        <taxon>Shewanellaceae</taxon>
        <taxon>Shewanella</taxon>
    </lineage>
</organism>
<accession>A0ABV7GLR7</accession>
<evidence type="ECO:0000256" key="1">
    <source>
        <dbReference type="SAM" id="Phobius"/>
    </source>
</evidence>
<comment type="caution">
    <text evidence="2">The sequence shown here is derived from an EMBL/GenBank/DDBJ whole genome shotgun (WGS) entry which is preliminary data.</text>
</comment>
<feature type="transmembrane region" description="Helical" evidence="1">
    <location>
        <begin position="55"/>
        <end position="76"/>
    </location>
</feature>
<gene>
    <name evidence="2" type="ORF">ACFOE0_21210</name>
</gene>
<reference evidence="3" key="1">
    <citation type="journal article" date="2019" name="Int. J. Syst. Evol. Microbiol.">
        <title>The Global Catalogue of Microorganisms (GCM) 10K type strain sequencing project: providing services to taxonomists for standard genome sequencing and annotation.</title>
        <authorList>
            <consortium name="The Broad Institute Genomics Platform"/>
            <consortium name="The Broad Institute Genome Sequencing Center for Infectious Disease"/>
            <person name="Wu L."/>
            <person name="Ma J."/>
        </authorList>
    </citation>
    <scope>NUCLEOTIDE SEQUENCE [LARGE SCALE GENOMIC DNA]</scope>
    <source>
        <strain evidence="3">KCTC 52277</strain>
    </source>
</reference>
<keyword evidence="1" id="KW-1133">Transmembrane helix</keyword>
<sequence>MLHWLPLWGLSLVFNLYPGWYFLPDANDYDVGLDLLSFIVTVSGVSYFTARRDQIYLWFPSCFLFVLYLTFAFGWVGPRYQDKLQLESGDYLVLDDHSAGAFAPGGYMTLDLYLSLGGLLLQKSTLKTFDNTYDGFIKLADGQVAVSLDTNDGELIQQSYPLKQLIASQNLN</sequence>
<dbReference type="EMBL" id="JBHRTD010000018">
    <property type="protein sequence ID" value="MFC3140677.1"/>
    <property type="molecule type" value="Genomic_DNA"/>
</dbReference>
<evidence type="ECO:0000313" key="2">
    <source>
        <dbReference type="EMBL" id="MFC3140677.1"/>
    </source>
</evidence>
<evidence type="ECO:0000313" key="3">
    <source>
        <dbReference type="Proteomes" id="UP001595621"/>
    </source>
</evidence>
<dbReference type="Proteomes" id="UP001595621">
    <property type="component" value="Unassembled WGS sequence"/>
</dbReference>
<proteinExistence type="predicted"/>